<dbReference type="GO" id="GO:0046983">
    <property type="term" value="F:protein dimerization activity"/>
    <property type="evidence" value="ECO:0007669"/>
    <property type="project" value="InterPro"/>
</dbReference>
<reference evidence="8" key="1">
    <citation type="submission" date="2023-04" db="EMBL/GenBank/DDBJ databases">
        <authorList>
            <person name="Vijverberg K."/>
            <person name="Xiong W."/>
            <person name="Schranz E."/>
        </authorList>
    </citation>
    <scope>NUCLEOTIDE SEQUENCE</scope>
</reference>
<keyword evidence="5" id="KW-0539">Nucleus</keyword>
<dbReference type="InterPro" id="IPR033897">
    <property type="entry name" value="SRF-like_MADS-box"/>
</dbReference>
<feature type="domain" description="MADS-box" evidence="7">
    <location>
        <begin position="29"/>
        <end position="75"/>
    </location>
</feature>
<dbReference type="GO" id="GO:0000981">
    <property type="term" value="F:DNA-binding transcription factor activity, RNA polymerase II-specific"/>
    <property type="evidence" value="ECO:0007669"/>
    <property type="project" value="InterPro"/>
</dbReference>
<evidence type="ECO:0000256" key="4">
    <source>
        <dbReference type="ARBA" id="ARBA00023163"/>
    </source>
</evidence>
<dbReference type="PRINTS" id="PR00404">
    <property type="entry name" value="MADSDOMAIN"/>
</dbReference>
<dbReference type="InterPro" id="IPR036879">
    <property type="entry name" value="TF_MADSbox_sf"/>
</dbReference>
<keyword evidence="2" id="KW-0805">Transcription regulation</keyword>
<dbReference type="PANTHER" id="PTHR11945">
    <property type="entry name" value="MADS BOX PROTEIN"/>
    <property type="match status" value="1"/>
</dbReference>
<comment type="subcellular location">
    <subcellularLocation>
        <location evidence="1">Nucleus</location>
    </subcellularLocation>
</comment>
<evidence type="ECO:0000256" key="1">
    <source>
        <dbReference type="ARBA" id="ARBA00004123"/>
    </source>
</evidence>
<dbReference type="Proteomes" id="UP001177003">
    <property type="component" value="Chromosome 0"/>
</dbReference>
<dbReference type="PANTHER" id="PTHR11945:SF554">
    <property type="entry name" value="AGAMOUS-LIKE MADS-BOX PROTEIN AGL82"/>
    <property type="match status" value="1"/>
</dbReference>
<evidence type="ECO:0000256" key="2">
    <source>
        <dbReference type="ARBA" id="ARBA00023015"/>
    </source>
</evidence>
<name>A0AA35VEK8_LACSI</name>
<evidence type="ECO:0000313" key="9">
    <source>
        <dbReference type="Proteomes" id="UP001177003"/>
    </source>
</evidence>
<accession>A0AA35VEK8</accession>
<sequence>MVLTVFNMVLSIFDMVHNIQDRYCRFEDMGRWKVPMEHINNNKKRNLTFQTRKNGVIKKALELSTLCDVNVSMIIRTDHQEPEIFPPDPHKFTSLMELYKRNRMMDAGKIRYYTLADFFKEKTMKVEEELAMAKKKNLEAKYPTWFDFLNNYKEVELRELALKLESKINDVKNKVESLKDISKSHNKDNYTIYPTTTTTTEVNADSSSMMPSSNLCGGDYDDLSLDHEEPIGDENNDCYPQENFTLPPYFSPEKLERHEPTSGDEQNKLIMQASNPYSMMKLPSSDDWNYYYKQNQEHNRIYPTTVPNIQISSIMPPLNHCPRAEELGFNTIEPLSDQYNGNYHHENLSVQPTFSPESLMPPINHCPRDDDELGFDPAQLLNELGFSPAMLPPFSDQNNMIIHASELDSMMKLITSEDDNDHCDHESFNLQLA</sequence>
<evidence type="ECO:0000256" key="3">
    <source>
        <dbReference type="ARBA" id="ARBA00023125"/>
    </source>
</evidence>
<evidence type="ECO:0000256" key="6">
    <source>
        <dbReference type="SAM" id="Coils"/>
    </source>
</evidence>
<keyword evidence="4" id="KW-0804">Transcription</keyword>
<evidence type="ECO:0000259" key="7">
    <source>
        <dbReference type="PROSITE" id="PS50066"/>
    </source>
</evidence>
<evidence type="ECO:0000256" key="5">
    <source>
        <dbReference type="ARBA" id="ARBA00023242"/>
    </source>
</evidence>
<dbReference type="Gene3D" id="3.40.1810.10">
    <property type="entry name" value="Transcription factor, MADS-box"/>
    <property type="match status" value="1"/>
</dbReference>
<keyword evidence="9" id="KW-1185">Reference proteome</keyword>
<gene>
    <name evidence="8" type="ORF">LSALG_LOCUS274</name>
</gene>
<organism evidence="8 9">
    <name type="scientific">Lactuca saligna</name>
    <name type="common">Willowleaf lettuce</name>
    <dbReference type="NCBI Taxonomy" id="75948"/>
    <lineage>
        <taxon>Eukaryota</taxon>
        <taxon>Viridiplantae</taxon>
        <taxon>Streptophyta</taxon>
        <taxon>Embryophyta</taxon>
        <taxon>Tracheophyta</taxon>
        <taxon>Spermatophyta</taxon>
        <taxon>Magnoliopsida</taxon>
        <taxon>eudicotyledons</taxon>
        <taxon>Gunneridae</taxon>
        <taxon>Pentapetalae</taxon>
        <taxon>asterids</taxon>
        <taxon>campanulids</taxon>
        <taxon>Asterales</taxon>
        <taxon>Asteraceae</taxon>
        <taxon>Cichorioideae</taxon>
        <taxon>Cichorieae</taxon>
        <taxon>Lactucinae</taxon>
        <taxon>Lactuca</taxon>
    </lineage>
</organism>
<dbReference type="Pfam" id="PF00319">
    <property type="entry name" value="SRF-TF"/>
    <property type="match status" value="1"/>
</dbReference>
<dbReference type="PROSITE" id="PS50066">
    <property type="entry name" value="MADS_BOX_2"/>
    <property type="match status" value="1"/>
</dbReference>
<dbReference type="SMART" id="SM00432">
    <property type="entry name" value="MADS"/>
    <property type="match status" value="1"/>
</dbReference>
<keyword evidence="6" id="KW-0175">Coiled coil</keyword>
<evidence type="ECO:0000313" key="8">
    <source>
        <dbReference type="EMBL" id="CAI9259377.1"/>
    </source>
</evidence>
<dbReference type="GO" id="GO:0005634">
    <property type="term" value="C:nucleus"/>
    <property type="evidence" value="ECO:0007669"/>
    <property type="project" value="UniProtKB-SubCell"/>
</dbReference>
<dbReference type="CDD" id="cd00266">
    <property type="entry name" value="MADS_SRF_like"/>
    <property type="match status" value="1"/>
</dbReference>
<protein>
    <recommendedName>
        <fullName evidence="7">MADS-box domain-containing protein</fullName>
    </recommendedName>
</protein>
<dbReference type="EMBL" id="OX465086">
    <property type="protein sequence ID" value="CAI9259377.1"/>
    <property type="molecule type" value="Genomic_DNA"/>
</dbReference>
<dbReference type="SUPFAM" id="SSF55455">
    <property type="entry name" value="SRF-like"/>
    <property type="match status" value="1"/>
</dbReference>
<dbReference type="AlphaFoldDB" id="A0AA35VEK8"/>
<proteinExistence type="predicted"/>
<dbReference type="GO" id="GO:0045944">
    <property type="term" value="P:positive regulation of transcription by RNA polymerase II"/>
    <property type="evidence" value="ECO:0007669"/>
    <property type="project" value="InterPro"/>
</dbReference>
<dbReference type="InterPro" id="IPR002100">
    <property type="entry name" value="TF_MADSbox"/>
</dbReference>
<feature type="coiled-coil region" evidence="6">
    <location>
        <begin position="154"/>
        <end position="181"/>
    </location>
</feature>
<keyword evidence="3" id="KW-0238">DNA-binding</keyword>
<dbReference type="GO" id="GO:0000978">
    <property type="term" value="F:RNA polymerase II cis-regulatory region sequence-specific DNA binding"/>
    <property type="evidence" value="ECO:0007669"/>
    <property type="project" value="TreeGrafter"/>
</dbReference>